<gene>
    <name evidence="2" type="ORF">IC229_08535</name>
</gene>
<dbReference type="GO" id="GO:0008171">
    <property type="term" value="F:O-methyltransferase activity"/>
    <property type="evidence" value="ECO:0007669"/>
    <property type="project" value="TreeGrafter"/>
</dbReference>
<name>A0A927AS43_9BACT</name>
<protein>
    <submittedName>
        <fullName evidence="2">FkbM family methyltransferase</fullName>
    </submittedName>
</protein>
<dbReference type="AlphaFoldDB" id="A0A927AS43"/>
<organism evidence="2 3">
    <name type="scientific">Spirosoma profusum</name>
    <dbReference type="NCBI Taxonomy" id="2771354"/>
    <lineage>
        <taxon>Bacteria</taxon>
        <taxon>Pseudomonadati</taxon>
        <taxon>Bacteroidota</taxon>
        <taxon>Cytophagia</taxon>
        <taxon>Cytophagales</taxon>
        <taxon>Cytophagaceae</taxon>
        <taxon>Spirosoma</taxon>
    </lineage>
</organism>
<sequence length="241" mass="27564">MRKLLKNIAQQFGYDILHLPTDPMLRQQLDLLRKYDINLVFDVGANTGQFGQRLRKMGFTGQIVSFEPLPDAFQQANYTANHDAAWTVVHTAIGNFIGETSINVSQNSYSSSILDVLPVHVASAPDSISLYKINVPVQTIDSLIDQYYSDVSRLYVKIDTQGYEKQVFEGCLRSLDKISGFQMELSLQPLYEGETLMFEMVNLLREYGFKLMLLEAGHRNYNTGEILQAEGYFYRDSPYEW</sequence>
<dbReference type="GO" id="GO:0032259">
    <property type="term" value="P:methylation"/>
    <property type="evidence" value="ECO:0007669"/>
    <property type="project" value="UniProtKB-KW"/>
</dbReference>
<keyword evidence="2" id="KW-0808">Transferase</keyword>
<dbReference type="InterPro" id="IPR006342">
    <property type="entry name" value="FkbM_mtfrase"/>
</dbReference>
<dbReference type="NCBIfam" id="TIGR01444">
    <property type="entry name" value="fkbM_fam"/>
    <property type="match status" value="1"/>
</dbReference>
<comment type="caution">
    <text evidence="2">The sequence shown here is derived from an EMBL/GenBank/DDBJ whole genome shotgun (WGS) entry which is preliminary data.</text>
</comment>
<dbReference type="Gene3D" id="3.40.50.150">
    <property type="entry name" value="Vaccinia Virus protein VP39"/>
    <property type="match status" value="1"/>
</dbReference>
<keyword evidence="2" id="KW-0489">Methyltransferase</keyword>
<reference evidence="2" key="1">
    <citation type="submission" date="2020-09" db="EMBL/GenBank/DDBJ databases">
        <authorList>
            <person name="Kim M.K."/>
        </authorList>
    </citation>
    <scope>NUCLEOTIDE SEQUENCE</scope>
    <source>
        <strain evidence="2">BT702</strain>
    </source>
</reference>
<feature type="domain" description="Methyltransferase FkbM" evidence="1">
    <location>
        <begin position="42"/>
        <end position="211"/>
    </location>
</feature>
<dbReference type="InterPro" id="IPR053188">
    <property type="entry name" value="FkbM_Methyltransferase"/>
</dbReference>
<dbReference type="PANTHER" id="PTHR36973:SF4">
    <property type="entry name" value="NODULATION PROTEIN"/>
    <property type="match status" value="1"/>
</dbReference>
<accession>A0A927AS43</accession>
<proteinExistence type="predicted"/>
<dbReference type="RefSeq" id="WP_190886535.1">
    <property type="nucleotide sequence ID" value="NZ_JACWZY010000005.1"/>
</dbReference>
<evidence type="ECO:0000313" key="2">
    <source>
        <dbReference type="EMBL" id="MBD2700680.1"/>
    </source>
</evidence>
<dbReference type="Proteomes" id="UP000598820">
    <property type="component" value="Unassembled WGS sequence"/>
</dbReference>
<dbReference type="PANTHER" id="PTHR36973">
    <property type="entry name" value="SLL1456 PROTEIN-RELATED"/>
    <property type="match status" value="1"/>
</dbReference>
<dbReference type="Pfam" id="PF05050">
    <property type="entry name" value="Methyltransf_21"/>
    <property type="match status" value="1"/>
</dbReference>
<keyword evidence="3" id="KW-1185">Reference proteome</keyword>
<evidence type="ECO:0000259" key="1">
    <source>
        <dbReference type="Pfam" id="PF05050"/>
    </source>
</evidence>
<dbReference type="EMBL" id="JACWZY010000005">
    <property type="protein sequence ID" value="MBD2700680.1"/>
    <property type="molecule type" value="Genomic_DNA"/>
</dbReference>
<evidence type="ECO:0000313" key="3">
    <source>
        <dbReference type="Proteomes" id="UP000598820"/>
    </source>
</evidence>
<dbReference type="SUPFAM" id="SSF53335">
    <property type="entry name" value="S-adenosyl-L-methionine-dependent methyltransferases"/>
    <property type="match status" value="1"/>
</dbReference>
<dbReference type="InterPro" id="IPR029063">
    <property type="entry name" value="SAM-dependent_MTases_sf"/>
</dbReference>